<evidence type="ECO:0000256" key="4">
    <source>
        <dbReference type="ARBA" id="ARBA00038161"/>
    </source>
</evidence>
<protein>
    <submittedName>
        <fullName evidence="6">Uncharacterized protein</fullName>
    </submittedName>
</protein>
<dbReference type="InterPro" id="IPR051976">
    <property type="entry name" value="Synaptopodin_domain"/>
</dbReference>
<evidence type="ECO:0000256" key="5">
    <source>
        <dbReference type="SAM" id="MobiDB-lite"/>
    </source>
</evidence>
<dbReference type="eggNOG" id="ENOG502S0UD">
    <property type="taxonomic scope" value="Eukaryota"/>
</dbReference>
<reference evidence="6" key="2">
    <citation type="submission" date="2015-06" db="UniProtKB">
        <authorList>
            <consortium name="EnsemblMetazoa"/>
        </authorList>
    </citation>
    <scope>IDENTIFICATION</scope>
</reference>
<comment type="subcellular location">
    <subcellularLocation>
        <location evidence="1">Cytoplasm</location>
    </subcellularLocation>
</comment>
<evidence type="ECO:0000256" key="2">
    <source>
        <dbReference type="ARBA" id="ARBA00022490"/>
    </source>
</evidence>
<evidence type="ECO:0000313" key="6">
    <source>
        <dbReference type="EnsemblMetazoa" id="tetur01g08600.1"/>
    </source>
</evidence>
<accession>T1JRY5</accession>
<name>T1JRY5_TETUR</name>
<dbReference type="GO" id="GO:0005634">
    <property type="term" value="C:nucleus"/>
    <property type="evidence" value="ECO:0007669"/>
    <property type="project" value="TreeGrafter"/>
</dbReference>
<keyword evidence="2" id="KW-0963">Cytoplasm</keyword>
<proteinExistence type="inferred from homology"/>
<sequence>MDFNSSEDEPLTPTTYKKRYSSSWFYGQTDTSFPTIEEQVELCRKIASQLVNDENKESKGASMFYKRVKRAPKWVHQSTRIGSTSGASGLSANQQLSTLNTTSTVNYEEKCLSEDEREQIEKMKQRFRDETRKPLKLILDPRELKSVERLRKSGTSFSEHNVITPDVCHNLVKDLNSPEINKGAQIFLKRKEKSTQWVVEENQATREIREIKREQEKLEAATSASELSSRPESRLSAYNQPLNTSKTSSDPVSIQRIRLVKSPWEAALTTGNVDNAFETVTPNKVVQTVKEAAAIKRSSIDTNCLVEDAFKSTINSTINSTPIEPIKAPTLSTITATGTTTSSVNKVTNEPFGFIERKYNNCLARAPRGWNTNEPRKDEQQRPLSTASFYQQHYYQPGSSYSPLTVG</sequence>
<dbReference type="HOGENOM" id="CLU_676746_0_0_1"/>
<keyword evidence="3" id="KW-0597">Phosphoprotein</keyword>
<feature type="region of interest" description="Disordered" evidence="5">
    <location>
        <begin position="216"/>
        <end position="249"/>
    </location>
</feature>
<reference evidence="7" key="1">
    <citation type="submission" date="2011-08" db="EMBL/GenBank/DDBJ databases">
        <authorList>
            <person name="Rombauts S."/>
        </authorList>
    </citation>
    <scope>NUCLEOTIDE SEQUENCE</scope>
    <source>
        <strain evidence="7">London</strain>
    </source>
</reference>
<comment type="similarity">
    <text evidence="4">Belongs to the synaptopodin family.</text>
</comment>
<evidence type="ECO:0000256" key="3">
    <source>
        <dbReference type="ARBA" id="ARBA00022553"/>
    </source>
</evidence>
<dbReference type="GO" id="GO:0030018">
    <property type="term" value="C:Z disc"/>
    <property type="evidence" value="ECO:0007669"/>
    <property type="project" value="TreeGrafter"/>
</dbReference>
<dbReference type="PANTHER" id="PTHR24217">
    <property type="entry name" value="PUTATIVE-RELATED"/>
    <property type="match status" value="1"/>
</dbReference>
<dbReference type="PANTHER" id="PTHR24217:SF0">
    <property type="entry name" value="PDZ DOMAIN-CONTAINING PROTEIN"/>
    <property type="match status" value="1"/>
</dbReference>
<keyword evidence="7" id="KW-1185">Reference proteome</keyword>
<evidence type="ECO:0000256" key="1">
    <source>
        <dbReference type="ARBA" id="ARBA00004496"/>
    </source>
</evidence>
<evidence type="ECO:0000313" key="7">
    <source>
        <dbReference type="Proteomes" id="UP000015104"/>
    </source>
</evidence>
<dbReference type="EMBL" id="CAEY01000457">
    <property type="status" value="NOT_ANNOTATED_CDS"/>
    <property type="molecule type" value="Genomic_DNA"/>
</dbReference>
<dbReference type="GO" id="GO:0003779">
    <property type="term" value="F:actin binding"/>
    <property type="evidence" value="ECO:0007669"/>
    <property type="project" value="TreeGrafter"/>
</dbReference>
<feature type="compositionally biased region" description="Polar residues" evidence="5">
    <location>
        <begin position="238"/>
        <end position="249"/>
    </location>
</feature>
<dbReference type="EnsemblMetazoa" id="tetur01g08600.1">
    <property type="protein sequence ID" value="tetur01g08600.1"/>
    <property type="gene ID" value="tetur01g08600"/>
</dbReference>
<dbReference type="GO" id="GO:0015629">
    <property type="term" value="C:actin cytoskeleton"/>
    <property type="evidence" value="ECO:0007669"/>
    <property type="project" value="TreeGrafter"/>
</dbReference>
<dbReference type="GO" id="GO:0032233">
    <property type="term" value="P:positive regulation of actin filament bundle assembly"/>
    <property type="evidence" value="ECO:0007669"/>
    <property type="project" value="TreeGrafter"/>
</dbReference>
<dbReference type="Proteomes" id="UP000015104">
    <property type="component" value="Unassembled WGS sequence"/>
</dbReference>
<feature type="compositionally biased region" description="Low complexity" evidence="5">
    <location>
        <begin position="220"/>
        <end position="237"/>
    </location>
</feature>
<dbReference type="AlphaFoldDB" id="T1JRY5"/>
<organism evidence="6 7">
    <name type="scientific">Tetranychus urticae</name>
    <name type="common">Two-spotted spider mite</name>
    <dbReference type="NCBI Taxonomy" id="32264"/>
    <lineage>
        <taxon>Eukaryota</taxon>
        <taxon>Metazoa</taxon>
        <taxon>Ecdysozoa</taxon>
        <taxon>Arthropoda</taxon>
        <taxon>Chelicerata</taxon>
        <taxon>Arachnida</taxon>
        <taxon>Acari</taxon>
        <taxon>Acariformes</taxon>
        <taxon>Trombidiformes</taxon>
        <taxon>Prostigmata</taxon>
        <taxon>Eleutherengona</taxon>
        <taxon>Raphignathae</taxon>
        <taxon>Tetranychoidea</taxon>
        <taxon>Tetranychidae</taxon>
        <taxon>Tetranychus</taxon>
    </lineage>
</organism>
<dbReference type="STRING" id="32264.T1JRY5"/>